<keyword evidence="2" id="KW-1185">Reference proteome</keyword>
<proteinExistence type="predicted"/>
<dbReference type="InParanoid" id="A0A2H3CGB2"/>
<dbReference type="AlphaFoldDB" id="A0A2H3CGB2"/>
<evidence type="ECO:0000313" key="2">
    <source>
        <dbReference type="Proteomes" id="UP000217790"/>
    </source>
</evidence>
<sequence length="157" mass="17532">MEDMNGFLEQVWYATRTALEKAPNVVLREKNNSSGHPGPIATRTLSDLSLNSRIQIFELQSLLGPVPFQDGKRKSNEMSQHFEVSFFRSEDVSAPAYLFASLLRAFDRSPTRVYLAMTRILNLTLVSSTSAAGDVALCFLEHPRVKFQSTINTTSGM</sequence>
<evidence type="ECO:0000313" key="1">
    <source>
        <dbReference type="EMBL" id="PBK82101.1"/>
    </source>
</evidence>
<gene>
    <name evidence="1" type="ORF">ARMGADRAFT_1068314</name>
</gene>
<dbReference type="OrthoDB" id="10601011at2759"/>
<accession>A0A2H3CGB2</accession>
<protein>
    <submittedName>
        <fullName evidence="1">Uncharacterized protein</fullName>
    </submittedName>
</protein>
<dbReference type="EMBL" id="KZ293721">
    <property type="protein sequence ID" value="PBK82101.1"/>
    <property type="molecule type" value="Genomic_DNA"/>
</dbReference>
<reference evidence="2" key="1">
    <citation type="journal article" date="2017" name="Nat. Ecol. Evol.">
        <title>Genome expansion and lineage-specific genetic innovations in the forest pathogenic fungi Armillaria.</title>
        <authorList>
            <person name="Sipos G."/>
            <person name="Prasanna A.N."/>
            <person name="Walter M.C."/>
            <person name="O'Connor E."/>
            <person name="Balint B."/>
            <person name="Krizsan K."/>
            <person name="Kiss B."/>
            <person name="Hess J."/>
            <person name="Varga T."/>
            <person name="Slot J."/>
            <person name="Riley R."/>
            <person name="Boka B."/>
            <person name="Rigling D."/>
            <person name="Barry K."/>
            <person name="Lee J."/>
            <person name="Mihaltcheva S."/>
            <person name="LaButti K."/>
            <person name="Lipzen A."/>
            <person name="Waldron R."/>
            <person name="Moloney N.M."/>
            <person name="Sperisen C."/>
            <person name="Kredics L."/>
            <person name="Vagvoelgyi C."/>
            <person name="Patrignani A."/>
            <person name="Fitzpatrick D."/>
            <person name="Nagy I."/>
            <person name="Doyle S."/>
            <person name="Anderson J.B."/>
            <person name="Grigoriev I.V."/>
            <person name="Gueldener U."/>
            <person name="Muensterkoetter M."/>
            <person name="Nagy L.G."/>
        </authorList>
    </citation>
    <scope>NUCLEOTIDE SEQUENCE [LARGE SCALE GENOMIC DNA]</scope>
    <source>
        <strain evidence="2">Ar21-2</strain>
    </source>
</reference>
<organism evidence="1 2">
    <name type="scientific">Armillaria gallica</name>
    <name type="common">Bulbous honey fungus</name>
    <name type="synonym">Armillaria bulbosa</name>
    <dbReference type="NCBI Taxonomy" id="47427"/>
    <lineage>
        <taxon>Eukaryota</taxon>
        <taxon>Fungi</taxon>
        <taxon>Dikarya</taxon>
        <taxon>Basidiomycota</taxon>
        <taxon>Agaricomycotina</taxon>
        <taxon>Agaricomycetes</taxon>
        <taxon>Agaricomycetidae</taxon>
        <taxon>Agaricales</taxon>
        <taxon>Marasmiineae</taxon>
        <taxon>Physalacriaceae</taxon>
        <taxon>Armillaria</taxon>
    </lineage>
</organism>
<dbReference type="Proteomes" id="UP000217790">
    <property type="component" value="Unassembled WGS sequence"/>
</dbReference>
<name>A0A2H3CGB2_ARMGA</name>